<sequence length="245" mass="26603">MTDQANAAAFDPGDDDVFARIADKYDLLCDIFSFGIHRLWKAGMARRIAALNVDTALDLASGPGDIPTRLVGRSGAPRRLIVTDLSPKMLSLASERLAGQDHIAIFRLDAHTLDGIDDNSVDLVSISFGMKICDRERVLASALRVLKPGGHLLNLEAARIPVPVIHWAYLTYMDICLPLISGIATGGDRSAYDYLLKGIHTFPDPVSFSEEIARAGFEDVHHTNYTGGIVALHEARKPDTKSTAP</sequence>
<evidence type="ECO:0000313" key="5">
    <source>
        <dbReference type="EMBL" id="RKR03824.1"/>
    </source>
</evidence>
<keyword evidence="1" id="KW-0474">Menaquinone biosynthesis</keyword>
<evidence type="ECO:0000256" key="2">
    <source>
        <dbReference type="ARBA" id="ARBA00022603"/>
    </source>
</evidence>
<comment type="caution">
    <text evidence="5">The sequence shown here is derived from an EMBL/GenBank/DDBJ whole genome shotgun (WGS) entry which is preliminary data.</text>
</comment>
<dbReference type="AlphaFoldDB" id="A0A495DLM4"/>
<dbReference type="SUPFAM" id="SSF53335">
    <property type="entry name" value="S-adenosyl-L-methionine-dependent methyltransferases"/>
    <property type="match status" value="1"/>
</dbReference>
<dbReference type="Proteomes" id="UP000273675">
    <property type="component" value="Unassembled WGS sequence"/>
</dbReference>
<keyword evidence="3 5" id="KW-0808">Transferase</keyword>
<evidence type="ECO:0000256" key="4">
    <source>
        <dbReference type="ARBA" id="ARBA00022691"/>
    </source>
</evidence>
<evidence type="ECO:0000313" key="6">
    <source>
        <dbReference type="Proteomes" id="UP000273675"/>
    </source>
</evidence>
<dbReference type="GO" id="GO:0032259">
    <property type="term" value="P:methylation"/>
    <property type="evidence" value="ECO:0007669"/>
    <property type="project" value="UniProtKB-KW"/>
</dbReference>
<dbReference type="EMBL" id="RBIM01000001">
    <property type="protein sequence ID" value="RKR03824.1"/>
    <property type="molecule type" value="Genomic_DNA"/>
</dbReference>
<dbReference type="CDD" id="cd02440">
    <property type="entry name" value="AdoMet_MTases"/>
    <property type="match status" value="1"/>
</dbReference>
<accession>A0A495DLM4</accession>
<dbReference type="GO" id="GO:0009234">
    <property type="term" value="P:menaquinone biosynthetic process"/>
    <property type="evidence" value="ECO:0007669"/>
    <property type="project" value="UniProtKB-KW"/>
</dbReference>
<keyword evidence="4" id="KW-0949">S-adenosyl-L-methionine</keyword>
<dbReference type="PANTHER" id="PTHR43591">
    <property type="entry name" value="METHYLTRANSFERASE"/>
    <property type="match status" value="1"/>
</dbReference>
<dbReference type="OrthoDB" id="9777638at2"/>
<keyword evidence="2 5" id="KW-0489">Methyltransferase</keyword>
<dbReference type="Gene3D" id="3.40.50.150">
    <property type="entry name" value="Vaccinia Virus protein VP39"/>
    <property type="match status" value="1"/>
</dbReference>
<dbReference type="GO" id="GO:0008168">
    <property type="term" value="F:methyltransferase activity"/>
    <property type="evidence" value="ECO:0007669"/>
    <property type="project" value="UniProtKB-KW"/>
</dbReference>
<evidence type="ECO:0000256" key="3">
    <source>
        <dbReference type="ARBA" id="ARBA00022679"/>
    </source>
</evidence>
<dbReference type="RefSeq" id="WP_121209732.1">
    <property type="nucleotide sequence ID" value="NZ_RBIM01000001.1"/>
</dbReference>
<organism evidence="5 6">
    <name type="scientific">Maricaulis maris</name>
    <dbReference type="NCBI Taxonomy" id="74318"/>
    <lineage>
        <taxon>Bacteria</taxon>
        <taxon>Pseudomonadati</taxon>
        <taxon>Pseudomonadota</taxon>
        <taxon>Alphaproteobacteria</taxon>
        <taxon>Maricaulales</taxon>
        <taxon>Maricaulaceae</taxon>
        <taxon>Maricaulis</taxon>
    </lineage>
</organism>
<protein>
    <submittedName>
        <fullName evidence="5">Demethylmenaquinone methyltransferase/2-methoxy-6-polyprenyl-1,4-benzoquinol methylase</fullName>
    </submittedName>
</protein>
<dbReference type="InterPro" id="IPR029063">
    <property type="entry name" value="SAM-dependent_MTases_sf"/>
</dbReference>
<dbReference type="Pfam" id="PF01209">
    <property type="entry name" value="Ubie_methyltran"/>
    <property type="match status" value="1"/>
</dbReference>
<dbReference type="InterPro" id="IPR004033">
    <property type="entry name" value="UbiE/COQ5_MeTrFase"/>
</dbReference>
<evidence type="ECO:0000256" key="1">
    <source>
        <dbReference type="ARBA" id="ARBA00022428"/>
    </source>
</evidence>
<dbReference type="PROSITE" id="PS51608">
    <property type="entry name" value="SAM_MT_UBIE"/>
    <property type="match status" value="1"/>
</dbReference>
<proteinExistence type="predicted"/>
<name>A0A495DLM4_9PROT</name>
<gene>
    <name evidence="5" type="ORF">C7435_0264</name>
</gene>
<reference evidence="5 6" key="1">
    <citation type="submission" date="2018-10" db="EMBL/GenBank/DDBJ databases">
        <title>Genomic Encyclopedia of Type Strains, Phase IV (KMG-IV): sequencing the most valuable type-strain genomes for metagenomic binning, comparative biology and taxonomic classification.</title>
        <authorList>
            <person name="Goeker M."/>
        </authorList>
    </citation>
    <scope>NUCLEOTIDE SEQUENCE [LARGE SCALE GENOMIC DNA]</scope>
    <source>
        <strain evidence="5 6">DSM 4734</strain>
    </source>
</reference>
<dbReference type="PANTHER" id="PTHR43591:SF24">
    <property type="entry name" value="2-METHOXY-6-POLYPRENYL-1,4-BENZOQUINOL METHYLASE, MITOCHONDRIAL"/>
    <property type="match status" value="1"/>
</dbReference>
<dbReference type="NCBIfam" id="TIGR01934">
    <property type="entry name" value="MenG_MenH_UbiE"/>
    <property type="match status" value="1"/>
</dbReference>